<evidence type="ECO:0000256" key="1">
    <source>
        <dbReference type="SAM" id="SignalP"/>
    </source>
</evidence>
<dbReference type="AlphaFoldDB" id="A0AAV7MVW8"/>
<gene>
    <name evidence="2" type="ORF">NDU88_004891</name>
</gene>
<evidence type="ECO:0000313" key="3">
    <source>
        <dbReference type="Proteomes" id="UP001066276"/>
    </source>
</evidence>
<proteinExistence type="predicted"/>
<name>A0AAV7MVW8_PLEWA</name>
<feature type="chain" id="PRO_5043720264" evidence="1">
    <location>
        <begin position="28"/>
        <end position="133"/>
    </location>
</feature>
<dbReference type="Proteomes" id="UP001066276">
    <property type="component" value="Chromosome 9"/>
</dbReference>
<keyword evidence="3" id="KW-1185">Reference proteome</keyword>
<reference evidence="2" key="1">
    <citation type="journal article" date="2022" name="bioRxiv">
        <title>Sequencing and chromosome-scale assembly of the giantPleurodeles waltlgenome.</title>
        <authorList>
            <person name="Brown T."/>
            <person name="Elewa A."/>
            <person name="Iarovenko S."/>
            <person name="Subramanian E."/>
            <person name="Araus A.J."/>
            <person name="Petzold A."/>
            <person name="Susuki M."/>
            <person name="Suzuki K.-i.T."/>
            <person name="Hayashi T."/>
            <person name="Toyoda A."/>
            <person name="Oliveira C."/>
            <person name="Osipova E."/>
            <person name="Leigh N.D."/>
            <person name="Simon A."/>
            <person name="Yun M.H."/>
        </authorList>
    </citation>
    <scope>NUCLEOTIDE SEQUENCE</scope>
    <source>
        <strain evidence="2">20211129_DDA</strain>
        <tissue evidence="2">Liver</tissue>
    </source>
</reference>
<keyword evidence="1" id="KW-0732">Signal</keyword>
<organism evidence="2 3">
    <name type="scientific">Pleurodeles waltl</name>
    <name type="common">Iberian ribbed newt</name>
    <dbReference type="NCBI Taxonomy" id="8319"/>
    <lineage>
        <taxon>Eukaryota</taxon>
        <taxon>Metazoa</taxon>
        <taxon>Chordata</taxon>
        <taxon>Craniata</taxon>
        <taxon>Vertebrata</taxon>
        <taxon>Euteleostomi</taxon>
        <taxon>Amphibia</taxon>
        <taxon>Batrachia</taxon>
        <taxon>Caudata</taxon>
        <taxon>Salamandroidea</taxon>
        <taxon>Salamandridae</taxon>
        <taxon>Pleurodelinae</taxon>
        <taxon>Pleurodeles</taxon>
    </lineage>
</organism>
<protein>
    <submittedName>
        <fullName evidence="2">Uncharacterized protein</fullName>
    </submittedName>
</protein>
<accession>A0AAV7MVW8</accession>
<comment type="caution">
    <text evidence="2">The sequence shown here is derived from an EMBL/GenBank/DDBJ whole genome shotgun (WGS) entry which is preliminary data.</text>
</comment>
<sequence length="133" mass="14343">MAVNLLALPSLPFLCACAGAPSPRARARALLIPSRALSSARALVVVGVAEESGARSGQEQLSQERMVRMSNVDVVTFLSWSGEFVTREEVLNSAQRPVMWRSRGSEHGYLGFTGINHVSDQSRIGSARVQMGM</sequence>
<feature type="signal peptide" evidence="1">
    <location>
        <begin position="1"/>
        <end position="27"/>
    </location>
</feature>
<evidence type="ECO:0000313" key="2">
    <source>
        <dbReference type="EMBL" id="KAJ1107501.1"/>
    </source>
</evidence>
<dbReference type="EMBL" id="JANPWB010000013">
    <property type="protein sequence ID" value="KAJ1107501.1"/>
    <property type="molecule type" value="Genomic_DNA"/>
</dbReference>